<evidence type="ECO:0000313" key="1">
    <source>
        <dbReference type="EMBL" id="EPT02452.1"/>
    </source>
</evidence>
<dbReference type="AlphaFoldDB" id="S8EBV4"/>
<gene>
    <name evidence="1" type="ORF">FOMPIDRAFT_82581</name>
</gene>
<reference evidence="1 2" key="1">
    <citation type="journal article" date="2012" name="Science">
        <title>The Paleozoic origin of enzymatic lignin decomposition reconstructed from 31 fungal genomes.</title>
        <authorList>
            <person name="Floudas D."/>
            <person name="Binder M."/>
            <person name="Riley R."/>
            <person name="Barry K."/>
            <person name="Blanchette R.A."/>
            <person name="Henrissat B."/>
            <person name="Martinez A.T."/>
            <person name="Otillar R."/>
            <person name="Spatafora J.W."/>
            <person name="Yadav J.S."/>
            <person name="Aerts A."/>
            <person name="Benoit I."/>
            <person name="Boyd A."/>
            <person name="Carlson A."/>
            <person name="Copeland A."/>
            <person name="Coutinho P.M."/>
            <person name="de Vries R.P."/>
            <person name="Ferreira P."/>
            <person name="Findley K."/>
            <person name="Foster B."/>
            <person name="Gaskell J."/>
            <person name="Glotzer D."/>
            <person name="Gorecki P."/>
            <person name="Heitman J."/>
            <person name="Hesse C."/>
            <person name="Hori C."/>
            <person name="Igarashi K."/>
            <person name="Jurgens J.A."/>
            <person name="Kallen N."/>
            <person name="Kersten P."/>
            <person name="Kohler A."/>
            <person name="Kuees U."/>
            <person name="Kumar T.K.A."/>
            <person name="Kuo A."/>
            <person name="LaButti K."/>
            <person name="Larrondo L.F."/>
            <person name="Lindquist E."/>
            <person name="Ling A."/>
            <person name="Lombard V."/>
            <person name="Lucas S."/>
            <person name="Lundell T."/>
            <person name="Martin R."/>
            <person name="McLaughlin D.J."/>
            <person name="Morgenstern I."/>
            <person name="Morin E."/>
            <person name="Murat C."/>
            <person name="Nagy L.G."/>
            <person name="Nolan M."/>
            <person name="Ohm R.A."/>
            <person name="Patyshakuliyeva A."/>
            <person name="Rokas A."/>
            <person name="Ruiz-Duenas F.J."/>
            <person name="Sabat G."/>
            <person name="Salamov A."/>
            <person name="Samejima M."/>
            <person name="Schmutz J."/>
            <person name="Slot J.C."/>
            <person name="St John F."/>
            <person name="Stenlid J."/>
            <person name="Sun H."/>
            <person name="Sun S."/>
            <person name="Syed K."/>
            <person name="Tsang A."/>
            <person name="Wiebenga A."/>
            <person name="Young D."/>
            <person name="Pisabarro A."/>
            <person name="Eastwood D.C."/>
            <person name="Martin F."/>
            <person name="Cullen D."/>
            <person name="Grigoriev I.V."/>
            <person name="Hibbett D.S."/>
        </authorList>
    </citation>
    <scope>NUCLEOTIDE SEQUENCE</scope>
    <source>
        <strain evidence="2">FP-58527</strain>
    </source>
</reference>
<accession>S8EBV4</accession>
<dbReference type="EMBL" id="KE504135">
    <property type="protein sequence ID" value="EPT02452.1"/>
    <property type="molecule type" value="Genomic_DNA"/>
</dbReference>
<protein>
    <submittedName>
        <fullName evidence="1">Uncharacterized protein</fullName>
    </submittedName>
</protein>
<evidence type="ECO:0000313" key="2">
    <source>
        <dbReference type="Proteomes" id="UP000015241"/>
    </source>
</evidence>
<name>S8EBV4_FOMSC</name>
<proteinExistence type="predicted"/>
<dbReference type="HOGENOM" id="CLU_1875478_0_0_1"/>
<dbReference type="InParanoid" id="S8EBV4"/>
<keyword evidence="2" id="KW-1185">Reference proteome</keyword>
<dbReference type="Proteomes" id="UP000015241">
    <property type="component" value="Unassembled WGS sequence"/>
</dbReference>
<sequence length="136" mass="14845">MRPYRDPQVIPSPRCTTALNTWPTYGGAAVSSHVTVVALGPPARYPYKSSKAQACRERFNRPESPGTILLTYSSVRMKLPAFYLLGAIIKIPKSLISSTQYTIALPGRPTAGRRSLAMHPSGVTSDSELSRLAVIW</sequence>
<organism evidence="1 2">
    <name type="scientific">Fomitopsis schrenkii</name>
    <name type="common">Brown rot fungus</name>
    <dbReference type="NCBI Taxonomy" id="2126942"/>
    <lineage>
        <taxon>Eukaryota</taxon>
        <taxon>Fungi</taxon>
        <taxon>Dikarya</taxon>
        <taxon>Basidiomycota</taxon>
        <taxon>Agaricomycotina</taxon>
        <taxon>Agaricomycetes</taxon>
        <taxon>Polyporales</taxon>
        <taxon>Fomitopsis</taxon>
    </lineage>
</organism>